<dbReference type="EMBL" id="UASS01000009">
    <property type="protein sequence ID" value="SPX60385.1"/>
    <property type="molecule type" value="Genomic_DNA"/>
</dbReference>
<dbReference type="STRING" id="453.Lfee_2483"/>
<dbReference type="SMART" id="SM00317">
    <property type="entry name" value="SET"/>
    <property type="match status" value="1"/>
</dbReference>
<dbReference type="PATRIC" id="fig|453.4.peg.2720"/>
<keyword evidence="1" id="KW-0472">Membrane</keyword>
<reference evidence="3 5" key="1">
    <citation type="submission" date="2015-11" db="EMBL/GenBank/DDBJ databases">
        <title>Genomic analysis of 38 Legionella species identifies large and diverse effector repertoires.</title>
        <authorList>
            <person name="Burstein D."/>
            <person name="Amaro F."/>
            <person name="Zusman T."/>
            <person name="Lifshitz Z."/>
            <person name="Cohen O."/>
            <person name="Gilbert J.A."/>
            <person name="Pupko T."/>
            <person name="Shuman H.A."/>
            <person name="Segal G."/>
        </authorList>
    </citation>
    <scope>NUCLEOTIDE SEQUENCE [LARGE SCALE GENOMIC DNA]</scope>
    <source>
        <strain evidence="3 5">WO-44C</strain>
    </source>
</reference>
<evidence type="ECO:0000313" key="3">
    <source>
        <dbReference type="EMBL" id="KTC94819.1"/>
    </source>
</evidence>
<dbReference type="Pfam" id="PF00856">
    <property type="entry name" value="SET"/>
    <property type="match status" value="1"/>
</dbReference>
<evidence type="ECO:0000259" key="2">
    <source>
        <dbReference type="PROSITE" id="PS50280"/>
    </source>
</evidence>
<organism evidence="3 5">
    <name type="scientific">Legionella feeleii</name>
    <dbReference type="NCBI Taxonomy" id="453"/>
    <lineage>
        <taxon>Bacteria</taxon>
        <taxon>Pseudomonadati</taxon>
        <taxon>Pseudomonadota</taxon>
        <taxon>Gammaproteobacteria</taxon>
        <taxon>Legionellales</taxon>
        <taxon>Legionellaceae</taxon>
        <taxon>Legionella</taxon>
    </lineage>
</organism>
<keyword evidence="5" id="KW-1185">Reference proteome</keyword>
<evidence type="ECO:0000313" key="6">
    <source>
        <dbReference type="Proteomes" id="UP000251942"/>
    </source>
</evidence>
<keyword evidence="1" id="KW-1133">Transmembrane helix</keyword>
<evidence type="ECO:0000313" key="4">
    <source>
        <dbReference type="EMBL" id="SPX60385.1"/>
    </source>
</evidence>
<dbReference type="SUPFAM" id="SSF82199">
    <property type="entry name" value="SET domain"/>
    <property type="match status" value="1"/>
</dbReference>
<dbReference type="Proteomes" id="UP000054698">
    <property type="component" value="Unassembled WGS sequence"/>
</dbReference>
<proteinExistence type="predicted"/>
<dbReference type="AlphaFoldDB" id="A0A0W0TGY4"/>
<name>A0A0W0TGY4_9GAMM</name>
<evidence type="ECO:0000256" key="1">
    <source>
        <dbReference type="SAM" id="Phobius"/>
    </source>
</evidence>
<gene>
    <name evidence="3" type="ORF">Lfee_2483</name>
    <name evidence="4" type="ORF">NCTC12022_01109</name>
</gene>
<evidence type="ECO:0000313" key="5">
    <source>
        <dbReference type="Proteomes" id="UP000054698"/>
    </source>
</evidence>
<feature type="domain" description="SET" evidence="2">
    <location>
        <begin position="186"/>
        <end position="307"/>
    </location>
</feature>
<dbReference type="EMBL" id="LNYB01000085">
    <property type="protein sequence ID" value="KTC94819.1"/>
    <property type="molecule type" value="Genomic_DNA"/>
</dbReference>
<dbReference type="Proteomes" id="UP000251942">
    <property type="component" value="Unassembled WGS sequence"/>
</dbReference>
<dbReference type="Gene3D" id="2.170.270.10">
    <property type="entry name" value="SET domain"/>
    <property type="match status" value="1"/>
</dbReference>
<dbReference type="InterPro" id="IPR001214">
    <property type="entry name" value="SET_dom"/>
</dbReference>
<keyword evidence="1" id="KW-0812">Transmembrane</keyword>
<sequence>MVHILLSNKNSNSKCRSIIFNTDTHLFLLADNQQLKKNELINIEFEHPLLVQPGIQPFNGIYDYQYEDMEGLFESAIYVYSVLLQASEPSNCRFNIHPSPSFIDSNAQEQIYCSIKANQRANEAVNIENFEDLISELSGYRFKFLNHILIKNSFSTKDLPNSIDGDLLFETKTELVNLLKQPCNLDRFELRYIDPVVRFGLFARDFIQKDEILFSYCGEKRIFDSKHKGYAFECRADCLNMHIDASQYGNIARFVNHAPEPGKDQVEPQLLEANLKTISHNLNGIEVIFFKATRKILIGEQLLVNYGEKSFKTQRMTRFTSKGKAIYKDKPGLWKRSQNKITHLKIMANHGLKKAQHYILLRLLLISVVLLLIVSSV</sequence>
<dbReference type="PROSITE" id="PS50280">
    <property type="entry name" value="SET"/>
    <property type="match status" value="1"/>
</dbReference>
<feature type="transmembrane region" description="Helical" evidence="1">
    <location>
        <begin position="359"/>
        <end position="376"/>
    </location>
</feature>
<accession>A0A0W0TGY4</accession>
<dbReference type="InterPro" id="IPR046341">
    <property type="entry name" value="SET_dom_sf"/>
</dbReference>
<reference evidence="4 6" key="2">
    <citation type="submission" date="2018-06" db="EMBL/GenBank/DDBJ databases">
        <authorList>
            <consortium name="Pathogen Informatics"/>
            <person name="Doyle S."/>
        </authorList>
    </citation>
    <scope>NUCLEOTIDE SEQUENCE [LARGE SCALE GENOMIC DNA]</scope>
    <source>
        <strain evidence="4 6">NCTC12022</strain>
    </source>
</reference>
<protein>
    <submittedName>
        <fullName evidence="3 4">SET domain</fullName>
    </submittedName>
</protein>